<gene>
    <name evidence="2" type="ORF">B0J11DRAFT_442323</name>
</gene>
<evidence type="ECO:0008006" key="4">
    <source>
        <dbReference type="Google" id="ProtNLM"/>
    </source>
</evidence>
<name>A0A9P9DCB1_9PLEO</name>
<evidence type="ECO:0000313" key="2">
    <source>
        <dbReference type="EMBL" id="KAH7116725.1"/>
    </source>
</evidence>
<proteinExistence type="predicted"/>
<reference evidence="2" key="1">
    <citation type="journal article" date="2021" name="Nat. Commun.">
        <title>Genetic determinants of endophytism in the Arabidopsis root mycobiome.</title>
        <authorList>
            <person name="Mesny F."/>
            <person name="Miyauchi S."/>
            <person name="Thiergart T."/>
            <person name="Pickel B."/>
            <person name="Atanasova L."/>
            <person name="Karlsson M."/>
            <person name="Huettel B."/>
            <person name="Barry K.W."/>
            <person name="Haridas S."/>
            <person name="Chen C."/>
            <person name="Bauer D."/>
            <person name="Andreopoulos W."/>
            <person name="Pangilinan J."/>
            <person name="LaButti K."/>
            <person name="Riley R."/>
            <person name="Lipzen A."/>
            <person name="Clum A."/>
            <person name="Drula E."/>
            <person name="Henrissat B."/>
            <person name="Kohler A."/>
            <person name="Grigoriev I.V."/>
            <person name="Martin F.M."/>
            <person name="Hacquard S."/>
        </authorList>
    </citation>
    <scope>NUCLEOTIDE SEQUENCE</scope>
    <source>
        <strain evidence="2">MPI-CAGE-CH-0243</strain>
    </source>
</reference>
<dbReference type="AlphaFoldDB" id="A0A9P9DCB1"/>
<comment type="caution">
    <text evidence="2">The sequence shown here is derived from an EMBL/GenBank/DDBJ whole genome shotgun (WGS) entry which is preliminary data.</text>
</comment>
<dbReference type="EMBL" id="JAGMWT010000014">
    <property type="protein sequence ID" value="KAH7116725.1"/>
    <property type="molecule type" value="Genomic_DNA"/>
</dbReference>
<accession>A0A9P9DCB1</accession>
<protein>
    <recommendedName>
        <fullName evidence="4">Fungal N-terminal domain-containing protein</fullName>
    </recommendedName>
</protein>
<keyword evidence="3" id="KW-1185">Reference proteome</keyword>
<dbReference type="PANTHER" id="PTHR35186">
    <property type="entry name" value="ANK_REP_REGION DOMAIN-CONTAINING PROTEIN"/>
    <property type="match status" value="1"/>
</dbReference>
<organism evidence="2 3">
    <name type="scientific">Dendryphion nanum</name>
    <dbReference type="NCBI Taxonomy" id="256645"/>
    <lineage>
        <taxon>Eukaryota</taxon>
        <taxon>Fungi</taxon>
        <taxon>Dikarya</taxon>
        <taxon>Ascomycota</taxon>
        <taxon>Pezizomycotina</taxon>
        <taxon>Dothideomycetes</taxon>
        <taxon>Pleosporomycetidae</taxon>
        <taxon>Pleosporales</taxon>
        <taxon>Torulaceae</taxon>
        <taxon>Dendryphion</taxon>
    </lineage>
</organism>
<sequence>MSGFEVASVFLGVLPLLIEAVKSYSSVSASLSTFRHYSREVKTVQRQLKVHHRIFLNECRLLLRLVEDEQGAKDMLDNELDDRWTDKRLNSRFRGVLKENFELCKIIVEACKEILDEIWDELRKFDVLKEKQNKNEPIKTTIRRLRDSIRITFEKSKYEKSINSLRDHNTELSTLRSHVGELETARSCAQRACISHKIVPTSISAIRTTSRGLHKALSAAWCCADESHGGHYAKICVEGEVQSWVRLDLAISSCHEPLMQKGPRYLSEPPIWLYVQSVGMDPGISPSIQQPLQTYQPSKKRSLTTESSQCVQITSTVQTSYCQSTSVTTQKLKKKKQVQFVEDERSVHFVESVPGTTSNAITSFVTQLSTPEVNLLQTKNICHYLKQNGRLCDASISSKQCVGYLESPQMHRYNFYLQTKHLVPNKGIPSSEQSAIFSIFDLMDQDVNDTLTVVDQLKLAHKTALATLQYSDTPWLQQRWRLKDLGYFGTRDVFDEAALQTLHLSSQISIGKNITEPSMEGVENAVALFSEEDYFGINNTTLFFLGVALLELGHWKPLESMKTQADPNEILTARRLASKTTSLGSRYQDIVRKCLRCDFGFGNDLNKKELQAAVYSDVVGQLEEMIKTLSI</sequence>
<evidence type="ECO:0000256" key="1">
    <source>
        <dbReference type="SAM" id="SignalP"/>
    </source>
</evidence>
<dbReference type="PANTHER" id="PTHR35186:SF4">
    <property type="entry name" value="PRION-INHIBITION AND PROPAGATION HELO DOMAIN-CONTAINING PROTEIN"/>
    <property type="match status" value="1"/>
</dbReference>
<dbReference type="Proteomes" id="UP000700596">
    <property type="component" value="Unassembled WGS sequence"/>
</dbReference>
<evidence type="ECO:0000313" key="3">
    <source>
        <dbReference type="Proteomes" id="UP000700596"/>
    </source>
</evidence>
<feature type="signal peptide" evidence="1">
    <location>
        <begin position="1"/>
        <end position="23"/>
    </location>
</feature>
<feature type="chain" id="PRO_5040421280" description="Fungal N-terminal domain-containing protein" evidence="1">
    <location>
        <begin position="24"/>
        <end position="631"/>
    </location>
</feature>
<keyword evidence="1" id="KW-0732">Signal</keyword>
<dbReference type="OrthoDB" id="5331891at2759"/>